<comment type="similarity">
    <text evidence="2">Belongs to the chromate ion transporter (CHR) (TC 2.A.51) family.</text>
</comment>
<evidence type="ECO:0000256" key="1">
    <source>
        <dbReference type="ARBA" id="ARBA00004651"/>
    </source>
</evidence>
<sequence>MLNPPLPAVTLAEPASLSPARLFIAFSKIALTGFGGVMPFAYRALVEQYRWLSADEFARYLALSQVLPGPTICNIALMIGKRYAGIAGALAAMAGLIIAPFLLVIALGVAYQHFGTLAIVQDALTGMTAVAAGLVLATAIKMAMLLFGKADNTGKMAKTDKTGDTGEIGSPGKIKLLSRHATLQAVLMALAFAGLALLKWRLIVVFVLLALPGSIVAYFLKDKNG</sequence>
<dbReference type="Pfam" id="PF02417">
    <property type="entry name" value="Chromate_transp"/>
    <property type="match status" value="1"/>
</dbReference>
<organism evidence="8 9">
    <name type="scientific">Undibacterium hunanense</name>
    <dbReference type="NCBI Taxonomy" id="2762292"/>
    <lineage>
        <taxon>Bacteria</taxon>
        <taxon>Pseudomonadati</taxon>
        <taxon>Pseudomonadota</taxon>
        <taxon>Betaproteobacteria</taxon>
        <taxon>Burkholderiales</taxon>
        <taxon>Oxalobacteraceae</taxon>
        <taxon>Undibacterium</taxon>
    </lineage>
</organism>
<accession>A0ABR6ZTB0</accession>
<comment type="caution">
    <text evidence="8">The sequence shown here is derived from an EMBL/GenBank/DDBJ whole genome shotgun (WGS) entry which is preliminary data.</text>
</comment>
<name>A0ABR6ZTB0_9BURK</name>
<feature type="transmembrane region" description="Helical" evidence="7">
    <location>
        <begin position="86"/>
        <end position="111"/>
    </location>
</feature>
<keyword evidence="5 7" id="KW-1133">Transmembrane helix</keyword>
<evidence type="ECO:0000256" key="4">
    <source>
        <dbReference type="ARBA" id="ARBA00022692"/>
    </source>
</evidence>
<keyword evidence="4 7" id="KW-0812">Transmembrane</keyword>
<comment type="subcellular location">
    <subcellularLocation>
        <location evidence="1">Cell membrane</location>
        <topology evidence="1">Multi-pass membrane protein</topology>
    </subcellularLocation>
</comment>
<dbReference type="RefSeq" id="WP_186948367.1">
    <property type="nucleotide sequence ID" value="NZ_JACOGF010000008.1"/>
</dbReference>
<dbReference type="PANTHER" id="PTHR43663">
    <property type="entry name" value="CHROMATE TRANSPORT PROTEIN-RELATED"/>
    <property type="match status" value="1"/>
</dbReference>
<feature type="transmembrane region" description="Helical" evidence="7">
    <location>
        <begin position="20"/>
        <end position="42"/>
    </location>
</feature>
<evidence type="ECO:0000313" key="8">
    <source>
        <dbReference type="EMBL" id="MBC3919102.1"/>
    </source>
</evidence>
<protein>
    <submittedName>
        <fullName evidence="8">Chromate transporter</fullName>
    </submittedName>
</protein>
<dbReference type="InterPro" id="IPR052518">
    <property type="entry name" value="CHR_Transporter"/>
</dbReference>
<feature type="transmembrane region" description="Helical" evidence="7">
    <location>
        <begin position="123"/>
        <end position="148"/>
    </location>
</feature>
<dbReference type="PANTHER" id="PTHR43663:SF1">
    <property type="entry name" value="CHROMATE TRANSPORTER"/>
    <property type="match status" value="1"/>
</dbReference>
<gene>
    <name evidence="8" type="ORF">H8L32_16545</name>
</gene>
<dbReference type="EMBL" id="JACOGF010000008">
    <property type="protein sequence ID" value="MBC3919102.1"/>
    <property type="molecule type" value="Genomic_DNA"/>
</dbReference>
<keyword evidence="9" id="KW-1185">Reference proteome</keyword>
<evidence type="ECO:0000256" key="2">
    <source>
        <dbReference type="ARBA" id="ARBA00005262"/>
    </source>
</evidence>
<evidence type="ECO:0000256" key="5">
    <source>
        <dbReference type="ARBA" id="ARBA00022989"/>
    </source>
</evidence>
<proteinExistence type="inferred from homology"/>
<dbReference type="InterPro" id="IPR003370">
    <property type="entry name" value="Chromate_transpt"/>
</dbReference>
<evidence type="ECO:0000256" key="6">
    <source>
        <dbReference type="ARBA" id="ARBA00023136"/>
    </source>
</evidence>
<keyword evidence="3" id="KW-1003">Cell membrane</keyword>
<evidence type="ECO:0000313" key="9">
    <source>
        <dbReference type="Proteomes" id="UP000650424"/>
    </source>
</evidence>
<feature type="transmembrane region" description="Helical" evidence="7">
    <location>
        <begin position="203"/>
        <end position="220"/>
    </location>
</feature>
<feature type="transmembrane region" description="Helical" evidence="7">
    <location>
        <begin position="181"/>
        <end position="197"/>
    </location>
</feature>
<keyword evidence="6 7" id="KW-0472">Membrane</keyword>
<dbReference type="Proteomes" id="UP000650424">
    <property type="component" value="Unassembled WGS sequence"/>
</dbReference>
<evidence type="ECO:0000256" key="3">
    <source>
        <dbReference type="ARBA" id="ARBA00022475"/>
    </source>
</evidence>
<evidence type="ECO:0000256" key="7">
    <source>
        <dbReference type="SAM" id="Phobius"/>
    </source>
</evidence>
<reference evidence="8 9" key="1">
    <citation type="submission" date="2020-08" db="EMBL/GenBank/DDBJ databases">
        <title>Novel species isolated from subtropical streams in China.</title>
        <authorList>
            <person name="Lu H."/>
        </authorList>
    </citation>
    <scope>NUCLEOTIDE SEQUENCE [LARGE SCALE GENOMIC DNA]</scope>
    <source>
        <strain evidence="8 9">CY18W</strain>
    </source>
</reference>